<feature type="domain" description="HTH psq-type" evidence="2">
    <location>
        <begin position="99"/>
        <end position="147"/>
    </location>
</feature>
<dbReference type="Pfam" id="PF04218">
    <property type="entry name" value="CENP-B_N"/>
    <property type="match status" value="1"/>
</dbReference>
<dbReference type="Gene3D" id="1.10.10.60">
    <property type="entry name" value="Homeodomain-like"/>
    <property type="match status" value="1"/>
</dbReference>
<sequence length="247" mass="27854">MNLSVLQDGQYGTSTKMDALMVYDAFQTFGKRKQILTCLFLFIAKCYYILNNISFATPCYNIHVELTTLDCKCKYCKLSRKKAKICIEVSVNVITMNVKRKVLSVSEKLEILRKYDENSTLTQKQLSNSLGIPSSILRMIIKNRDSITTVATSSGGYNRRKLKCVLTCYGTKIVLQWLKEGKMVINKISQLGPMDPSTNSRSKNFSITKKSLSIIIIINGTTALHGPWPSSEVFAIPPYPMPNFSNF</sequence>
<comment type="caution">
    <text evidence="3">The sequence shown here is derived from an EMBL/GenBank/DDBJ whole genome shotgun (WGS) entry which is preliminary data.</text>
</comment>
<keyword evidence="4" id="KW-1185">Reference proteome</keyword>
<dbReference type="EMBL" id="JAJSOF020000017">
    <property type="protein sequence ID" value="KAJ4439759.1"/>
    <property type="molecule type" value="Genomic_DNA"/>
</dbReference>
<comment type="subcellular location">
    <subcellularLocation>
        <location evidence="1">Nucleus</location>
    </subcellularLocation>
</comment>
<name>A0ABQ8T116_PERAM</name>
<gene>
    <name evidence="3" type="ORF">ANN_07887</name>
</gene>
<dbReference type="Proteomes" id="UP001148838">
    <property type="component" value="Unassembled WGS sequence"/>
</dbReference>
<evidence type="ECO:0000256" key="1">
    <source>
        <dbReference type="ARBA" id="ARBA00004123"/>
    </source>
</evidence>
<protein>
    <recommendedName>
        <fullName evidence="2">HTH psq-type domain-containing protein</fullName>
    </recommendedName>
</protein>
<evidence type="ECO:0000259" key="2">
    <source>
        <dbReference type="Pfam" id="PF04218"/>
    </source>
</evidence>
<accession>A0ABQ8T116</accession>
<reference evidence="3 4" key="1">
    <citation type="journal article" date="2022" name="Allergy">
        <title>Genome assembly and annotation of Periplaneta americana reveal a comprehensive cockroach allergen profile.</title>
        <authorList>
            <person name="Wang L."/>
            <person name="Xiong Q."/>
            <person name="Saelim N."/>
            <person name="Wang L."/>
            <person name="Nong W."/>
            <person name="Wan A.T."/>
            <person name="Shi M."/>
            <person name="Liu X."/>
            <person name="Cao Q."/>
            <person name="Hui J.H.L."/>
            <person name="Sookrung N."/>
            <person name="Leung T.F."/>
            <person name="Tungtrongchitr A."/>
            <person name="Tsui S.K.W."/>
        </authorList>
    </citation>
    <scope>NUCLEOTIDE SEQUENCE [LARGE SCALE GENOMIC DNA]</scope>
    <source>
        <strain evidence="3">PWHHKU_190912</strain>
    </source>
</reference>
<evidence type="ECO:0000313" key="4">
    <source>
        <dbReference type="Proteomes" id="UP001148838"/>
    </source>
</evidence>
<dbReference type="SUPFAM" id="SSF46689">
    <property type="entry name" value="Homeodomain-like"/>
    <property type="match status" value="1"/>
</dbReference>
<proteinExistence type="predicted"/>
<dbReference type="InterPro" id="IPR009057">
    <property type="entry name" value="Homeodomain-like_sf"/>
</dbReference>
<dbReference type="InterPro" id="IPR007889">
    <property type="entry name" value="HTH_Psq"/>
</dbReference>
<organism evidence="3 4">
    <name type="scientific">Periplaneta americana</name>
    <name type="common">American cockroach</name>
    <name type="synonym">Blatta americana</name>
    <dbReference type="NCBI Taxonomy" id="6978"/>
    <lineage>
        <taxon>Eukaryota</taxon>
        <taxon>Metazoa</taxon>
        <taxon>Ecdysozoa</taxon>
        <taxon>Arthropoda</taxon>
        <taxon>Hexapoda</taxon>
        <taxon>Insecta</taxon>
        <taxon>Pterygota</taxon>
        <taxon>Neoptera</taxon>
        <taxon>Polyneoptera</taxon>
        <taxon>Dictyoptera</taxon>
        <taxon>Blattodea</taxon>
        <taxon>Blattoidea</taxon>
        <taxon>Blattidae</taxon>
        <taxon>Blattinae</taxon>
        <taxon>Periplaneta</taxon>
    </lineage>
</organism>
<evidence type="ECO:0000313" key="3">
    <source>
        <dbReference type="EMBL" id="KAJ4439759.1"/>
    </source>
</evidence>